<comment type="caution">
    <text evidence="2">The sequence shown here is derived from an EMBL/GenBank/DDBJ whole genome shotgun (WGS) entry which is preliminary data.</text>
</comment>
<dbReference type="OrthoDB" id="9787701at2"/>
<reference evidence="2 3" key="1">
    <citation type="submission" date="2013-07" db="EMBL/GenBank/DDBJ databases">
        <authorList>
            <consortium name="DOE Joint Genome Institute"/>
            <person name="Eisen J."/>
            <person name="Huntemann M."/>
            <person name="Han J."/>
            <person name="Chen A."/>
            <person name="Kyrpides N."/>
            <person name="Mavromatis K."/>
            <person name="Markowitz V."/>
            <person name="Palaniappan K."/>
            <person name="Ivanova N."/>
            <person name="Schaumberg A."/>
            <person name="Pati A."/>
            <person name="Liolios K."/>
            <person name="Nordberg H.P."/>
            <person name="Cantor M.N."/>
            <person name="Hua S.X."/>
            <person name="Woyke T."/>
        </authorList>
    </citation>
    <scope>NUCLEOTIDE SEQUENCE [LARGE SCALE GENOMIC DNA]</scope>
    <source>
        <strain evidence="2 3">DSM 44712</strain>
    </source>
</reference>
<dbReference type="Proteomes" id="UP000021053">
    <property type="component" value="Unassembled WGS sequence"/>
</dbReference>
<evidence type="ECO:0000259" key="1">
    <source>
        <dbReference type="Pfam" id="PF03372"/>
    </source>
</evidence>
<name>A0A010Z3B0_9ACTN</name>
<dbReference type="Pfam" id="PF03372">
    <property type="entry name" value="Exo_endo_phos"/>
    <property type="match status" value="1"/>
</dbReference>
<gene>
    <name evidence="2" type="ORF">CryarDRAFT_3019</name>
</gene>
<dbReference type="SUPFAM" id="SSF56219">
    <property type="entry name" value="DNase I-like"/>
    <property type="match status" value="1"/>
</dbReference>
<accession>A0A010Z3B0</accession>
<keyword evidence="3" id="KW-1185">Reference proteome</keyword>
<dbReference type="InterPro" id="IPR036691">
    <property type="entry name" value="Endo/exonu/phosph_ase_sf"/>
</dbReference>
<dbReference type="GO" id="GO:0006506">
    <property type="term" value="P:GPI anchor biosynthetic process"/>
    <property type="evidence" value="ECO:0007669"/>
    <property type="project" value="TreeGrafter"/>
</dbReference>
<sequence>MTRVRVLTLNVQHDAGDPGRTARINAELRRLAPDIVVFPEVRYPDDTRDQLAELVDGVGLRTTHQAEILEHLPPDADVYGGSAIATRWPHRVLEVVDGRTPEGVYWYTLAASVELPGAGPVLLLTPTTFWKPDAEAWRERQMLELAALDARHRTRLPTIVAGDFNAVPESASIRFLSGLQSLEGRSAYYHDVWAVAGDGPGHTWTVDNPLGAAEIERLVGQPGVRYRIDYVFVGSGPGARVVGAAVVGEENPLSDHHGVLTDLVYSV</sequence>
<dbReference type="InterPro" id="IPR005135">
    <property type="entry name" value="Endo/exonuclease/phosphatase"/>
</dbReference>
<evidence type="ECO:0000313" key="2">
    <source>
        <dbReference type="EMBL" id="EXG81898.1"/>
    </source>
</evidence>
<dbReference type="PANTHER" id="PTHR14859:SF1">
    <property type="entry name" value="PGAP2-INTERACTING PROTEIN"/>
    <property type="match status" value="1"/>
</dbReference>
<dbReference type="GO" id="GO:0016020">
    <property type="term" value="C:membrane"/>
    <property type="evidence" value="ECO:0007669"/>
    <property type="project" value="GOC"/>
</dbReference>
<dbReference type="PANTHER" id="PTHR14859">
    <property type="entry name" value="CALCOFLUOR WHITE HYPERSENSITIVE PROTEIN PRECURSOR"/>
    <property type="match status" value="1"/>
</dbReference>
<dbReference type="InterPro" id="IPR051916">
    <property type="entry name" value="GPI-anchor_lipid_remodeler"/>
</dbReference>
<organism evidence="2 3">
    <name type="scientific">Cryptosporangium arvum DSM 44712</name>
    <dbReference type="NCBI Taxonomy" id="927661"/>
    <lineage>
        <taxon>Bacteria</taxon>
        <taxon>Bacillati</taxon>
        <taxon>Actinomycetota</taxon>
        <taxon>Actinomycetes</taxon>
        <taxon>Cryptosporangiales</taxon>
        <taxon>Cryptosporangiaceae</taxon>
        <taxon>Cryptosporangium</taxon>
    </lineage>
</organism>
<dbReference type="AlphaFoldDB" id="A0A010Z3B0"/>
<keyword evidence="2" id="KW-0378">Hydrolase</keyword>
<dbReference type="HOGENOM" id="CLU_1010649_0_0_11"/>
<dbReference type="Gene3D" id="3.60.10.10">
    <property type="entry name" value="Endonuclease/exonuclease/phosphatase"/>
    <property type="match status" value="1"/>
</dbReference>
<dbReference type="RefSeq" id="WP_035851363.1">
    <property type="nucleotide sequence ID" value="NZ_KK073874.1"/>
</dbReference>
<feature type="domain" description="Endonuclease/exonuclease/phosphatase" evidence="1">
    <location>
        <begin position="7"/>
        <end position="256"/>
    </location>
</feature>
<proteinExistence type="predicted"/>
<dbReference type="GO" id="GO:0016787">
    <property type="term" value="F:hydrolase activity"/>
    <property type="evidence" value="ECO:0007669"/>
    <property type="project" value="UniProtKB-KW"/>
</dbReference>
<dbReference type="EMBL" id="JFBT01000001">
    <property type="protein sequence ID" value="EXG81898.1"/>
    <property type="molecule type" value="Genomic_DNA"/>
</dbReference>
<protein>
    <submittedName>
        <fullName evidence="2">Metal-dependent hydrolase</fullName>
    </submittedName>
</protein>
<evidence type="ECO:0000313" key="3">
    <source>
        <dbReference type="Proteomes" id="UP000021053"/>
    </source>
</evidence>